<gene>
    <name evidence="3" type="ORF">E1091_16345</name>
</gene>
<protein>
    <recommendedName>
        <fullName evidence="2">Condensation domain-containing protein</fullName>
    </recommendedName>
</protein>
<dbReference type="Pfam" id="PF00668">
    <property type="entry name" value="Condensation"/>
    <property type="match status" value="1"/>
</dbReference>
<comment type="caution">
    <text evidence="3">The sequence shown here is derived from an EMBL/GenBank/DDBJ whole genome shotgun (WGS) entry which is preliminary data.</text>
</comment>
<evidence type="ECO:0000313" key="3">
    <source>
        <dbReference type="EMBL" id="TDB86422.1"/>
    </source>
</evidence>
<feature type="domain" description="Condensation" evidence="2">
    <location>
        <begin position="60"/>
        <end position="377"/>
    </location>
</feature>
<accession>A0ABY2DDI5</accession>
<evidence type="ECO:0000259" key="2">
    <source>
        <dbReference type="Pfam" id="PF00668"/>
    </source>
</evidence>
<dbReference type="PANTHER" id="PTHR45527">
    <property type="entry name" value="NONRIBOSOMAL PEPTIDE SYNTHETASE"/>
    <property type="match status" value="1"/>
</dbReference>
<dbReference type="EMBL" id="SMKE01000723">
    <property type="protein sequence ID" value="TDB86422.1"/>
    <property type="molecule type" value="Genomic_DNA"/>
</dbReference>
<dbReference type="SUPFAM" id="SSF52777">
    <property type="entry name" value="CoA-dependent acyltransferases"/>
    <property type="match status" value="2"/>
</dbReference>
<dbReference type="Proteomes" id="UP000295626">
    <property type="component" value="Unassembled WGS sequence"/>
</dbReference>
<feature type="region of interest" description="Disordered" evidence="1">
    <location>
        <begin position="1"/>
        <end position="41"/>
    </location>
</feature>
<sequence>MAAPGWTGGPVPSRWADGPPVTTAPVGSGATRTAPTGPVGFGADEPVYAPFGGGTARTGPLTWGQRAMWRAVVEFESPQRSVLNLRRSLTLSRRAAVDVPRAVRALGDLVGRHESLRTRIRVRDGELCQVAEAEGRLPVPVWTADAVTDPDGGATARTLAEEIGDPPFDHAAHWPIRAALVVVDGLVRHVVVVFSHSTVDFHAAELVLRDLRMLLLRGRCPAGPGVQSLDVAERERTIEQRRCDRAVAYWSRQFGRLPVATFEPAGAVLTPRYRRGSLVSTAIDPAARLVAARHRATTSTVLLAATAAVIAGTGGQEVCGIFSMANNRFQPEYATAISKLNQLGFCLVDLADRPGFAEVLARTGRAALDGYRHAYYDPRAMEKGFADIGHDYGTALAPFCFFNDIRLPVGAEPDPAGPDEPALRAAATRSAFTWLDPLDRFAWRCRIQVVDAPGAVELVITADTCYLPPDRAERLLRAVEELLVEAAFRDVPWPWLPSR</sequence>
<dbReference type="InterPro" id="IPR023213">
    <property type="entry name" value="CAT-like_dom_sf"/>
</dbReference>
<dbReference type="PANTHER" id="PTHR45527:SF1">
    <property type="entry name" value="FATTY ACID SYNTHASE"/>
    <property type="match status" value="1"/>
</dbReference>
<keyword evidence="4" id="KW-1185">Reference proteome</keyword>
<evidence type="ECO:0000313" key="4">
    <source>
        <dbReference type="Proteomes" id="UP000295626"/>
    </source>
</evidence>
<reference evidence="3 4" key="1">
    <citation type="submission" date="2019-02" db="EMBL/GenBank/DDBJ databases">
        <title>Draft genome sequences of novel Actinobacteria.</title>
        <authorList>
            <person name="Sahin N."/>
            <person name="Ay H."/>
            <person name="Saygin H."/>
        </authorList>
    </citation>
    <scope>NUCLEOTIDE SEQUENCE [LARGE SCALE GENOMIC DNA]</scope>
    <source>
        <strain evidence="3 4">JCM 30529</strain>
    </source>
</reference>
<organism evidence="3 4">
    <name type="scientific">Micromonospora fluostatini</name>
    <dbReference type="NCBI Taxonomy" id="1629071"/>
    <lineage>
        <taxon>Bacteria</taxon>
        <taxon>Bacillati</taxon>
        <taxon>Actinomycetota</taxon>
        <taxon>Actinomycetes</taxon>
        <taxon>Micromonosporales</taxon>
        <taxon>Micromonosporaceae</taxon>
        <taxon>Micromonospora</taxon>
    </lineage>
</organism>
<name>A0ABY2DDI5_9ACTN</name>
<dbReference type="InterPro" id="IPR001242">
    <property type="entry name" value="Condensation_dom"/>
</dbReference>
<proteinExistence type="predicted"/>
<evidence type="ECO:0000256" key="1">
    <source>
        <dbReference type="SAM" id="MobiDB-lite"/>
    </source>
</evidence>
<dbReference type="Gene3D" id="3.30.559.30">
    <property type="entry name" value="Nonribosomal peptide synthetase, condensation domain"/>
    <property type="match status" value="1"/>
</dbReference>
<dbReference type="Gene3D" id="3.30.559.10">
    <property type="entry name" value="Chloramphenicol acetyltransferase-like domain"/>
    <property type="match status" value="1"/>
</dbReference>